<dbReference type="InterPro" id="IPR017853">
    <property type="entry name" value="GH"/>
</dbReference>
<dbReference type="Pfam" id="PF00128">
    <property type="entry name" value="Alpha-amylase"/>
    <property type="match status" value="2"/>
</dbReference>
<dbReference type="RefSeq" id="WP_343938903.1">
    <property type="nucleotide sequence ID" value="NZ_BAAAHP010000018.1"/>
</dbReference>
<dbReference type="CDD" id="cd11334">
    <property type="entry name" value="AmyAc_TreS"/>
    <property type="match status" value="1"/>
</dbReference>
<dbReference type="PANTHER" id="PTHR10357:SF219">
    <property type="entry name" value="MALTOSE ALPHA-D-GLUCOSYLTRANSFERASE"/>
    <property type="match status" value="1"/>
</dbReference>
<proteinExistence type="inferred from homology"/>
<evidence type="ECO:0000256" key="1">
    <source>
        <dbReference type="ARBA" id="ARBA00008061"/>
    </source>
</evidence>
<dbReference type="PANTHER" id="PTHR10357">
    <property type="entry name" value="ALPHA-AMYLASE FAMILY MEMBER"/>
    <property type="match status" value="1"/>
</dbReference>
<evidence type="ECO:0000313" key="5">
    <source>
        <dbReference type="EMBL" id="GAA0923411.1"/>
    </source>
</evidence>
<keyword evidence="6" id="KW-1185">Reference proteome</keyword>
<dbReference type="Gene3D" id="3.90.400.10">
    <property type="entry name" value="Oligo-1,6-glucosidase, Domain 2"/>
    <property type="match status" value="1"/>
</dbReference>
<comment type="caution">
    <text evidence="5">The sequence shown here is derived from an EMBL/GenBank/DDBJ whole genome shotgun (WGS) entry which is preliminary data.</text>
</comment>
<reference evidence="5 6" key="1">
    <citation type="journal article" date="2019" name="Int. J. Syst. Evol. Microbiol.">
        <title>The Global Catalogue of Microorganisms (GCM) 10K type strain sequencing project: providing services to taxonomists for standard genome sequencing and annotation.</title>
        <authorList>
            <consortium name="The Broad Institute Genomics Platform"/>
            <consortium name="The Broad Institute Genome Sequencing Center for Infectious Disease"/>
            <person name="Wu L."/>
            <person name="Ma J."/>
        </authorList>
    </citation>
    <scope>NUCLEOTIDE SEQUENCE [LARGE SCALE GENOMIC DNA]</scope>
    <source>
        <strain evidence="5 6">JCM 11117</strain>
    </source>
</reference>
<comment type="similarity">
    <text evidence="1 2">Belongs to the glycosyl hydrolase 13 family.</text>
</comment>
<accession>A0ABN1P6L4</accession>
<dbReference type="Pfam" id="PF22157">
    <property type="entry name" value="SupH-like_C"/>
    <property type="match status" value="1"/>
</dbReference>
<evidence type="ECO:0000256" key="2">
    <source>
        <dbReference type="RuleBase" id="RU003615"/>
    </source>
</evidence>
<dbReference type="InterPro" id="IPR054049">
    <property type="entry name" value="SupH-like_C"/>
</dbReference>
<keyword evidence="3" id="KW-0378">Hydrolase</keyword>
<evidence type="ECO:0000259" key="4">
    <source>
        <dbReference type="SMART" id="SM00642"/>
    </source>
</evidence>
<organism evidence="5 6">
    <name type="scientific">Pseudonocardia zijingensis</name>
    <dbReference type="NCBI Taxonomy" id="153376"/>
    <lineage>
        <taxon>Bacteria</taxon>
        <taxon>Bacillati</taxon>
        <taxon>Actinomycetota</taxon>
        <taxon>Actinomycetes</taxon>
        <taxon>Pseudonocardiales</taxon>
        <taxon>Pseudonocardiaceae</taxon>
        <taxon>Pseudonocardia</taxon>
    </lineage>
</organism>
<dbReference type="Gene3D" id="3.20.20.80">
    <property type="entry name" value="Glycosidases"/>
    <property type="match status" value="1"/>
</dbReference>
<gene>
    <name evidence="5" type="ORF">GCM10009559_07540</name>
</gene>
<dbReference type="InterPro" id="IPR006046">
    <property type="entry name" value="Alpha_amylase"/>
</dbReference>
<dbReference type="InterPro" id="IPR045857">
    <property type="entry name" value="O16G_dom_2"/>
</dbReference>
<evidence type="ECO:0000256" key="3">
    <source>
        <dbReference type="RuleBase" id="RU361134"/>
    </source>
</evidence>
<evidence type="ECO:0000313" key="6">
    <source>
        <dbReference type="Proteomes" id="UP001499967"/>
    </source>
</evidence>
<dbReference type="SUPFAM" id="SSF51445">
    <property type="entry name" value="(Trans)glycosidases"/>
    <property type="match status" value="1"/>
</dbReference>
<keyword evidence="3" id="KW-0326">Glycosidase</keyword>
<keyword evidence="3" id="KW-0119">Carbohydrate metabolism</keyword>
<dbReference type="Proteomes" id="UP001499967">
    <property type="component" value="Unassembled WGS sequence"/>
</dbReference>
<feature type="domain" description="Glycosyl hydrolase family 13 catalytic" evidence="4">
    <location>
        <begin position="13"/>
        <end position="418"/>
    </location>
</feature>
<dbReference type="PRINTS" id="PR00110">
    <property type="entry name" value="ALPHAAMYLASE"/>
</dbReference>
<dbReference type="EC" id="3.2.1.1" evidence="3"/>
<name>A0ABN1P6L4_9PSEU</name>
<comment type="catalytic activity">
    <reaction evidence="3">
        <text>Endohydrolysis of (1-&gt;4)-alpha-D-glucosidic linkages in polysaccharides containing three or more (1-&gt;4)-alpha-linked D-glucose units.</text>
        <dbReference type="EC" id="3.2.1.1"/>
    </reaction>
</comment>
<dbReference type="EMBL" id="BAAAHP010000018">
    <property type="protein sequence ID" value="GAA0923411.1"/>
    <property type="molecule type" value="Genomic_DNA"/>
</dbReference>
<protein>
    <recommendedName>
        <fullName evidence="3">Alpha-amylase</fullName>
        <ecNumber evidence="3">3.2.1.1</ecNumber>
    </recommendedName>
</protein>
<sequence>MVERWYRNGAIYSVDVGLFQDTNGDGVGDFNGMTSRLDYLSRLGVTTIWLNPIHPSPRRDGGYDVTDHYGVHPRFGSFGDFCTFLSGAGERGMRVLLDFVVNHTSDQHPWFQAARADRSSPLRDWYLWSDTEPADRFEGPVFPGIENEIWTYDEAAGAWYRHRFYSFEPDLNTENPEVRTEIRKIAETWLRVGVAGFRVDAAPFLIESKRPGSTLKPSKRDFSLYRELCESVSWRRGDAALLAEANVSNEDVLEYFGHADGAASRFHMIFAFRLNQAIMLALARQDARPVIRTVRELPDLPRHGQWATFLRNHDEVDLGRLTPDERQEVFAAFGPDPDMQLYNRGIRRRLAPMLRGDRRRIEMAYSLQFTMPGTPVIRYGDEIGMGENLELPEREAIRTPMQWDDTPNAGFSRADPCDLPVPVISDGPYGYRQVNVTDQRRDPHSLLVWFERILHTLRECEEIGSGQHVMLDAGPPHVLVHRASTETGALLFLHNLGDVPCRVDVGEQHRDQPGRPLSLAADGEYDEKVDLTALDLSGYGYRWIRLRRDP</sequence>
<dbReference type="SMART" id="SM00642">
    <property type="entry name" value="Aamy"/>
    <property type="match status" value="1"/>
</dbReference>
<dbReference type="InterPro" id="IPR006047">
    <property type="entry name" value="GH13_cat_dom"/>
</dbReference>